<dbReference type="NCBIfam" id="NF041216">
    <property type="entry name" value="CU044_2847_fam"/>
    <property type="match status" value="1"/>
</dbReference>
<dbReference type="AlphaFoldDB" id="A0A4V2YSI3"/>
<gene>
    <name evidence="2" type="ORF">E1298_37230</name>
</gene>
<name>A0A4V2YSI3_9ACTN</name>
<protein>
    <recommendedName>
        <fullName evidence="1">Trypsin-co-occurring domain-containing protein</fullName>
    </recommendedName>
</protein>
<dbReference type="InterPro" id="IPR045794">
    <property type="entry name" value="Trypco1"/>
</dbReference>
<comment type="caution">
    <text evidence="2">The sequence shown here is derived from an EMBL/GenBank/DDBJ whole genome shotgun (WGS) entry which is preliminary data.</text>
</comment>
<sequence>MASLTFPVKVGTSTVLVEAVPAVGTEPTSRAGDAAEHLLNAFARAQEAIVDVASSTAAMIDATARRAAAPQALEVEFGLKFSAKGNVIMAGASGEATLKVKLTYERTARDEPPAEEDAEEDGL</sequence>
<feature type="domain" description="Trypsin-co-occurring" evidence="1">
    <location>
        <begin position="13"/>
        <end position="106"/>
    </location>
</feature>
<evidence type="ECO:0000313" key="2">
    <source>
        <dbReference type="EMBL" id="TDD69767.1"/>
    </source>
</evidence>
<evidence type="ECO:0000313" key="3">
    <source>
        <dbReference type="Proteomes" id="UP000294513"/>
    </source>
</evidence>
<evidence type="ECO:0000259" key="1">
    <source>
        <dbReference type="Pfam" id="PF19493"/>
    </source>
</evidence>
<dbReference type="OrthoDB" id="163090at2"/>
<keyword evidence="3" id="KW-1185">Reference proteome</keyword>
<proteinExistence type="predicted"/>
<dbReference type="Pfam" id="PF19493">
    <property type="entry name" value="Trypco1"/>
    <property type="match status" value="1"/>
</dbReference>
<dbReference type="RefSeq" id="WP_131901848.1">
    <property type="nucleotide sequence ID" value="NZ_SMKU01000316.1"/>
</dbReference>
<accession>A0A4V2YSI3</accession>
<organism evidence="2 3">
    <name type="scientific">Actinomadura rubrisoli</name>
    <dbReference type="NCBI Taxonomy" id="2530368"/>
    <lineage>
        <taxon>Bacteria</taxon>
        <taxon>Bacillati</taxon>
        <taxon>Actinomycetota</taxon>
        <taxon>Actinomycetes</taxon>
        <taxon>Streptosporangiales</taxon>
        <taxon>Thermomonosporaceae</taxon>
        <taxon>Actinomadura</taxon>
    </lineage>
</organism>
<reference evidence="2 3" key="1">
    <citation type="submission" date="2019-03" db="EMBL/GenBank/DDBJ databases">
        <title>Draft genome sequences of novel Actinobacteria.</title>
        <authorList>
            <person name="Sahin N."/>
            <person name="Ay H."/>
            <person name="Saygin H."/>
        </authorList>
    </citation>
    <scope>NUCLEOTIDE SEQUENCE [LARGE SCALE GENOMIC DNA]</scope>
    <source>
        <strain evidence="2 3">H3C3</strain>
    </source>
</reference>
<dbReference type="EMBL" id="SMKU01000316">
    <property type="protein sequence ID" value="TDD69767.1"/>
    <property type="molecule type" value="Genomic_DNA"/>
</dbReference>
<dbReference type="Proteomes" id="UP000294513">
    <property type="component" value="Unassembled WGS sequence"/>
</dbReference>